<dbReference type="GO" id="GO:0015977">
    <property type="term" value="P:carbon fixation"/>
    <property type="evidence" value="ECO:0007669"/>
    <property type="project" value="UniProtKB-ARBA"/>
</dbReference>
<dbReference type="InterPro" id="IPR029045">
    <property type="entry name" value="ClpP/crotonase-like_dom_sf"/>
</dbReference>
<dbReference type="PANTHER" id="PTHR43842">
    <property type="entry name" value="PROPIONYL-COA CARBOXYLASE BETA CHAIN"/>
    <property type="match status" value="1"/>
</dbReference>
<dbReference type="EMBL" id="CP003360">
    <property type="protein sequence ID" value="AFM26583.1"/>
    <property type="molecule type" value="Genomic_DNA"/>
</dbReference>
<dbReference type="GO" id="GO:0003989">
    <property type="term" value="F:acetyl-CoA carboxylase activity"/>
    <property type="evidence" value="ECO:0007669"/>
    <property type="project" value="InterPro"/>
</dbReference>
<dbReference type="FunFam" id="3.90.226.10:FF:000016">
    <property type="entry name" value="Propionyl-CoA carboxylase, beta subunit"/>
    <property type="match status" value="1"/>
</dbReference>
<dbReference type="PROSITE" id="PS50989">
    <property type="entry name" value="COA_CT_CTER"/>
    <property type="match status" value="1"/>
</dbReference>
<evidence type="ECO:0000313" key="6">
    <source>
        <dbReference type="EMBL" id="AFM26583.1"/>
    </source>
</evidence>
<keyword evidence="6" id="KW-0808">Transferase</keyword>
<feature type="domain" description="CoA carboxyltransferase N-terminal" evidence="4">
    <location>
        <begin position="31"/>
        <end position="286"/>
    </location>
</feature>
<organism evidence="6 7">
    <name type="scientific">Desulfomonile tiedjei (strain ATCC 49306 / DSM 6799 / DCB-1)</name>
    <dbReference type="NCBI Taxonomy" id="706587"/>
    <lineage>
        <taxon>Bacteria</taxon>
        <taxon>Pseudomonadati</taxon>
        <taxon>Thermodesulfobacteriota</taxon>
        <taxon>Desulfomonilia</taxon>
        <taxon>Desulfomonilales</taxon>
        <taxon>Desulfomonilaceae</taxon>
        <taxon>Desulfomonile</taxon>
    </lineage>
</organism>
<dbReference type="GO" id="GO:0016740">
    <property type="term" value="F:transferase activity"/>
    <property type="evidence" value="ECO:0007669"/>
    <property type="project" value="UniProtKB-KW"/>
</dbReference>
<evidence type="ECO:0000256" key="2">
    <source>
        <dbReference type="ARBA" id="ARBA00074538"/>
    </source>
</evidence>
<dbReference type="STRING" id="706587.Desti_3941"/>
<dbReference type="eggNOG" id="COG4799">
    <property type="taxonomic scope" value="Bacteria"/>
</dbReference>
<evidence type="ECO:0000313" key="7">
    <source>
        <dbReference type="Proteomes" id="UP000006055"/>
    </source>
</evidence>
<dbReference type="PATRIC" id="fig|706587.4.peg.4466"/>
<evidence type="ECO:0000259" key="5">
    <source>
        <dbReference type="PROSITE" id="PS50989"/>
    </source>
</evidence>
<proteinExistence type="inferred from homology"/>
<gene>
    <name evidence="6" type="ordered locus">Desti_3941</name>
</gene>
<dbReference type="GO" id="GO:0009317">
    <property type="term" value="C:acetyl-CoA carboxylase complex"/>
    <property type="evidence" value="ECO:0007669"/>
    <property type="project" value="InterPro"/>
</dbReference>
<comment type="similarity">
    <text evidence="1">Belongs to the AccD/PCCB family.</text>
</comment>
<dbReference type="HOGENOM" id="CLU_018822_6_2_7"/>
<evidence type="ECO:0000256" key="3">
    <source>
        <dbReference type="SAM" id="MobiDB-lite"/>
    </source>
</evidence>
<sequence length="543" mass="59272">MTDKKNEPSSGSQSGKSSLEHGTCKSEVWLPQTTLSTLQNMRDAARMAGGSQKLMDQRARGKLTARERVELLLDEGSFEEFDMLKLGRGGHLGREREYLGDGVITGHGMIDGREVFLYSQDFTVVGGSLGEAHSEKICKIMDQAVRVGAPFIGLNDSGGARIQEGVDALAAYGQIFNRNVMASGVVPQISCIMGPCAGGAVYSPSMTDFTFMVDKSSFMFVTGPNVVKTVIHKDISFEELGGAHSHATKSGVAHFIVPNDILCLREVRRLINYLPSNNRLKPPILDLRDPLDRTDPALDYLVPTSPNQPYDMRILINSILDGAEFLEVHAHFARNLIVGFGRLGGETIGLVANQPAVLAGVLDNNASVKGARFVRFCDAFNIPLICLVDVPGFMPGPEQEHGGIIRHGAKLLYAFIEATVPRITVIVRKAYGGAYIVMNSKHIGSDVNYAWPTAEIAVLGPRGAAEVIYRKEIETASDPAAALLEKEEVYRTTFANPFLAAKRGYIDDVIFPSETRKRLIRSLQFLEGKESTRPTRKHGNIPL</sequence>
<reference evidence="7" key="1">
    <citation type="submission" date="2012-06" db="EMBL/GenBank/DDBJ databases">
        <title>Complete sequence of chromosome of Desulfomonile tiedjei DSM 6799.</title>
        <authorList>
            <person name="Lucas S."/>
            <person name="Copeland A."/>
            <person name="Lapidus A."/>
            <person name="Glavina del Rio T."/>
            <person name="Dalin E."/>
            <person name="Tice H."/>
            <person name="Bruce D."/>
            <person name="Goodwin L."/>
            <person name="Pitluck S."/>
            <person name="Peters L."/>
            <person name="Ovchinnikova G."/>
            <person name="Zeytun A."/>
            <person name="Lu M."/>
            <person name="Kyrpides N."/>
            <person name="Mavromatis K."/>
            <person name="Ivanova N."/>
            <person name="Brettin T."/>
            <person name="Detter J.C."/>
            <person name="Han C."/>
            <person name="Larimer F."/>
            <person name="Land M."/>
            <person name="Hauser L."/>
            <person name="Markowitz V."/>
            <person name="Cheng J.-F."/>
            <person name="Hugenholtz P."/>
            <person name="Woyke T."/>
            <person name="Wu D."/>
            <person name="Spring S."/>
            <person name="Schroeder M."/>
            <person name="Brambilla E."/>
            <person name="Klenk H.-P."/>
            <person name="Eisen J.A."/>
        </authorList>
    </citation>
    <scope>NUCLEOTIDE SEQUENCE [LARGE SCALE GENOMIC DNA]</scope>
    <source>
        <strain evidence="7">ATCC 49306 / DSM 6799 / DCB-1</strain>
    </source>
</reference>
<dbReference type="SUPFAM" id="SSF52096">
    <property type="entry name" value="ClpP/crotonase"/>
    <property type="match status" value="2"/>
</dbReference>
<dbReference type="InterPro" id="IPR000438">
    <property type="entry name" value="Acetyl_CoA_COase_Trfase_b_su"/>
</dbReference>
<dbReference type="KEGG" id="dti:Desti_3941"/>
<evidence type="ECO:0000256" key="1">
    <source>
        <dbReference type="ARBA" id="ARBA00006102"/>
    </source>
</evidence>
<dbReference type="Gene3D" id="3.90.226.10">
    <property type="entry name" value="2-enoyl-CoA Hydratase, Chain A, domain 1"/>
    <property type="match status" value="2"/>
</dbReference>
<protein>
    <recommendedName>
        <fullName evidence="2">Propionyl-CoA carboxylase beta chain</fullName>
    </recommendedName>
</protein>
<dbReference type="Proteomes" id="UP000006055">
    <property type="component" value="Chromosome"/>
</dbReference>
<dbReference type="InterPro" id="IPR051047">
    <property type="entry name" value="AccD/PCCB"/>
</dbReference>
<dbReference type="Pfam" id="PF01039">
    <property type="entry name" value="Carboxyl_trans"/>
    <property type="match status" value="1"/>
</dbReference>
<name>I4CAJ2_DESTA</name>
<dbReference type="PANTHER" id="PTHR43842:SF2">
    <property type="entry name" value="PROPIONYL-COA CARBOXYLASE BETA CHAIN, MITOCHONDRIAL"/>
    <property type="match status" value="1"/>
</dbReference>
<dbReference type="InterPro" id="IPR011762">
    <property type="entry name" value="COA_CT_N"/>
</dbReference>
<dbReference type="InterPro" id="IPR011763">
    <property type="entry name" value="COA_CT_C"/>
</dbReference>
<dbReference type="FunFam" id="3.90.226.10:FF:000017">
    <property type="entry name" value="Propionyl-CoA carboxylase subunit beta 5"/>
    <property type="match status" value="1"/>
</dbReference>
<dbReference type="GO" id="GO:0004658">
    <property type="term" value="F:propionyl-CoA carboxylase activity"/>
    <property type="evidence" value="ECO:0007669"/>
    <property type="project" value="UniProtKB-ARBA"/>
</dbReference>
<dbReference type="GO" id="GO:0006633">
    <property type="term" value="P:fatty acid biosynthetic process"/>
    <property type="evidence" value="ECO:0007669"/>
    <property type="project" value="InterPro"/>
</dbReference>
<dbReference type="AlphaFoldDB" id="I4CAJ2"/>
<evidence type="ECO:0000259" key="4">
    <source>
        <dbReference type="PROSITE" id="PS50980"/>
    </source>
</evidence>
<feature type="region of interest" description="Disordered" evidence="3">
    <location>
        <begin position="1"/>
        <end position="23"/>
    </location>
</feature>
<feature type="domain" description="CoA carboxyltransferase C-terminal" evidence="5">
    <location>
        <begin position="290"/>
        <end position="525"/>
    </location>
</feature>
<keyword evidence="7" id="KW-1185">Reference proteome</keyword>
<dbReference type="PROSITE" id="PS50980">
    <property type="entry name" value="COA_CT_NTER"/>
    <property type="match status" value="1"/>
</dbReference>
<accession>I4CAJ2</accession>
<dbReference type="PRINTS" id="PR01070">
    <property type="entry name" value="ACCCTRFRASEB"/>
</dbReference>
<dbReference type="InterPro" id="IPR034733">
    <property type="entry name" value="AcCoA_carboxyl_beta"/>
</dbReference>